<protein>
    <submittedName>
        <fullName evidence="1">Uncharacterized protein</fullName>
    </submittedName>
</protein>
<dbReference type="Proteomes" id="UP001458880">
    <property type="component" value="Unassembled WGS sequence"/>
</dbReference>
<dbReference type="EMBL" id="JASPKY010000160">
    <property type="protein sequence ID" value="KAK9729471.1"/>
    <property type="molecule type" value="Genomic_DNA"/>
</dbReference>
<sequence length="163" mass="19431">MNSKIENSQYCSLKKTDKKLQQKLRELLSENIICEFTDPNLLYDYVCTANNQAYVAATTVTVKRLRNHTPIKLWITPRILREINVRDKKFRDWKNCSADPATKMNLRNAYKQQRNRVTMLIRLEKRKHFTKLFNDSRGDMKETWKNINNILGRTNKTTSYEKI</sequence>
<comment type="caution">
    <text evidence="1">The sequence shown here is derived from an EMBL/GenBank/DDBJ whole genome shotgun (WGS) entry which is preliminary data.</text>
</comment>
<keyword evidence="2" id="KW-1185">Reference proteome</keyword>
<accession>A0AAW1L6J3</accession>
<name>A0AAW1L6J3_POPJA</name>
<evidence type="ECO:0000313" key="1">
    <source>
        <dbReference type="EMBL" id="KAK9729471.1"/>
    </source>
</evidence>
<proteinExistence type="predicted"/>
<dbReference type="AlphaFoldDB" id="A0AAW1L6J3"/>
<reference evidence="1 2" key="1">
    <citation type="journal article" date="2024" name="BMC Genomics">
        <title>De novo assembly and annotation of Popillia japonica's genome with initial clues to its potential as an invasive pest.</title>
        <authorList>
            <person name="Cucini C."/>
            <person name="Boschi S."/>
            <person name="Funari R."/>
            <person name="Cardaioli E."/>
            <person name="Iannotti N."/>
            <person name="Marturano G."/>
            <person name="Paoli F."/>
            <person name="Bruttini M."/>
            <person name="Carapelli A."/>
            <person name="Frati F."/>
            <person name="Nardi F."/>
        </authorList>
    </citation>
    <scope>NUCLEOTIDE SEQUENCE [LARGE SCALE GENOMIC DNA]</scope>
    <source>
        <strain evidence="1">DMR45628</strain>
    </source>
</reference>
<organism evidence="1 2">
    <name type="scientific">Popillia japonica</name>
    <name type="common">Japanese beetle</name>
    <dbReference type="NCBI Taxonomy" id="7064"/>
    <lineage>
        <taxon>Eukaryota</taxon>
        <taxon>Metazoa</taxon>
        <taxon>Ecdysozoa</taxon>
        <taxon>Arthropoda</taxon>
        <taxon>Hexapoda</taxon>
        <taxon>Insecta</taxon>
        <taxon>Pterygota</taxon>
        <taxon>Neoptera</taxon>
        <taxon>Endopterygota</taxon>
        <taxon>Coleoptera</taxon>
        <taxon>Polyphaga</taxon>
        <taxon>Scarabaeiformia</taxon>
        <taxon>Scarabaeidae</taxon>
        <taxon>Rutelinae</taxon>
        <taxon>Popillia</taxon>
    </lineage>
</organism>
<evidence type="ECO:0000313" key="2">
    <source>
        <dbReference type="Proteomes" id="UP001458880"/>
    </source>
</evidence>
<gene>
    <name evidence="1" type="ORF">QE152_g15944</name>
</gene>